<evidence type="ECO:0000256" key="1">
    <source>
        <dbReference type="SAM" id="MobiDB-lite"/>
    </source>
</evidence>
<feature type="compositionally biased region" description="Basic residues" evidence="1">
    <location>
        <begin position="8"/>
        <end position="24"/>
    </location>
</feature>
<evidence type="ECO:0000313" key="2">
    <source>
        <dbReference type="EMBL" id="CAK0862460.1"/>
    </source>
</evidence>
<evidence type="ECO:0000313" key="3">
    <source>
        <dbReference type="Proteomes" id="UP001189429"/>
    </source>
</evidence>
<proteinExistence type="predicted"/>
<name>A0ABN9UR24_9DINO</name>
<feature type="region of interest" description="Disordered" evidence="1">
    <location>
        <begin position="1"/>
        <end position="54"/>
    </location>
</feature>
<gene>
    <name evidence="2" type="ORF">PCOR1329_LOCUS50872</name>
</gene>
<accession>A0ABN9UR24</accession>
<feature type="non-terminal residue" evidence="2">
    <location>
        <position position="1"/>
    </location>
</feature>
<dbReference type="Proteomes" id="UP001189429">
    <property type="component" value="Unassembled WGS sequence"/>
</dbReference>
<organism evidence="2 3">
    <name type="scientific">Prorocentrum cordatum</name>
    <dbReference type="NCBI Taxonomy" id="2364126"/>
    <lineage>
        <taxon>Eukaryota</taxon>
        <taxon>Sar</taxon>
        <taxon>Alveolata</taxon>
        <taxon>Dinophyceae</taxon>
        <taxon>Prorocentrales</taxon>
        <taxon>Prorocentraceae</taxon>
        <taxon>Prorocentrum</taxon>
    </lineage>
</organism>
<dbReference type="EMBL" id="CAUYUJ010016164">
    <property type="protein sequence ID" value="CAK0862460.1"/>
    <property type="molecule type" value="Genomic_DNA"/>
</dbReference>
<comment type="caution">
    <text evidence="2">The sequence shown here is derived from an EMBL/GenBank/DDBJ whole genome shotgun (WGS) entry which is preliminary data.</text>
</comment>
<protein>
    <submittedName>
        <fullName evidence="2">Uncharacterized protein</fullName>
    </submittedName>
</protein>
<sequence>PQGGRGGRLPRGRRALRARRRHGGPPRQAGGGARPAAERREGFHATSAGGPGEQAHRIFQNECETTFSKFRLTVMHLRKEQEALSAVQSKEVVTRFVGRICKEPLLAGRPTGLAD</sequence>
<keyword evidence="3" id="KW-1185">Reference proteome</keyword>
<reference evidence="2" key="1">
    <citation type="submission" date="2023-10" db="EMBL/GenBank/DDBJ databases">
        <authorList>
            <person name="Chen Y."/>
            <person name="Shah S."/>
            <person name="Dougan E. K."/>
            <person name="Thang M."/>
            <person name="Chan C."/>
        </authorList>
    </citation>
    <scope>NUCLEOTIDE SEQUENCE [LARGE SCALE GENOMIC DNA]</scope>
</reference>